<dbReference type="AlphaFoldDB" id="A0A6C0E3G2"/>
<evidence type="ECO:0000313" key="2">
    <source>
        <dbReference type="EMBL" id="QHT23130.1"/>
    </source>
</evidence>
<reference evidence="2" key="1">
    <citation type="journal article" date="2020" name="Nature">
        <title>Giant virus diversity and host interactions through global metagenomics.</title>
        <authorList>
            <person name="Schulz F."/>
            <person name="Roux S."/>
            <person name="Paez-Espino D."/>
            <person name="Jungbluth S."/>
            <person name="Walsh D.A."/>
            <person name="Denef V.J."/>
            <person name="McMahon K.D."/>
            <person name="Konstantinidis K.T."/>
            <person name="Eloe-Fadrosh E.A."/>
            <person name="Kyrpides N.C."/>
            <person name="Woyke T."/>
        </authorList>
    </citation>
    <scope>NUCLEOTIDE SEQUENCE</scope>
    <source>
        <strain evidence="2">GVMAG-M-3300023179-114</strain>
    </source>
</reference>
<feature type="region of interest" description="Disordered" evidence="1">
    <location>
        <begin position="96"/>
        <end position="123"/>
    </location>
</feature>
<sequence>MSYPFHNINGSLVNVDGSNYAGSAFTSRVLPNTVNPNVLPEPLNKGEAANSYIPGCMKGGKINKRKIKNISNMYKMRRSRKQHVSKMKRRILKKYSRKMKKSKRTNTKSKSRKQRGGYAQYQNNLPMTQTYSLGGKLDPSMSALASPPPQKVLSNCTNCVDNYSYFKNSGFPSRGWW</sequence>
<protein>
    <submittedName>
        <fullName evidence="2">Uncharacterized protein</fullName>
    </submittedName>
</protein>
<evidence type="ECO:0000256" key="1">
    <source>
        <dbReference type="SAM" id="MobiDB-lite"/>
    </source>
</evidence>
<feature type="compositionally biased region" description="Basic residues" evidence="1">
    <location>
        <begin position="96"/>
        <end position="115"/>
    </location>
</feature>
<name>A0A6C0E3G2_9ZZZZ</name>
<proteinExistence type="predicted"/>
<dbReference type="EMBL" id="MN739725">
    <property type="protein sequence ID" value="QHT23130.1"/>
    <property type="molecule type" value="Genomic_DNA"/>
</dbReference>
<accession>A0A6C0E3G2</accession>
<organism evidence="2">
    <name type="scientific">viral metagenome</name>
    <dbReference type="NCBI Taxonomy" id="1070528"/>
    <lineage>
        <taxon>unclassified sequences</taxon>
        <taxon>metagenomes</taxon>
        <taxon>organismal metagenomes</taxon>
    </lineage>
</organism>